<dbReference type="PANTHER" id="PTHR35807">
    <property type="entry name" value="TRANSCRIPTIONAL REGULATOR REDD-RELATED"/>
    <property type="match status" value="1"/>
</dbReference>
<dbReference type="PANTHER" id="PTHR35807:SF1">
    <property type="entry name" value="TRANSCRIPTIONAL REGULATOR REDD"/>
    <property type="match status" value="1"/>
</dbReference>
<evidence type="ECO:0000256" key="4">
    <source>
        <dbReference type="ARBA" id="ARBA00023125"/>
    </source>
</evidence>
<dbReference type="PROSITE" id="PS50005">
    <property type="entry name" value="TPR"/>
    <property type="match status" value="1"/>
</dbReference>
<dbReference type="InterPro" id="IPR027417">
    <property type="entry name" value="P-loop_NTPase"/>
</dbReference>
<dbReference type="InterPro" id="IPR019734">
    <property type="entry name" value="TPR_rpt"/>
</dbReference>
<evidence type="ECO:0000256" key="6">
    <source>
        <dbReference type="PROSITE-ProRule" id="PRU00339"/>
    </source>
</evidence>
<dbReference type="Gene3D" id="1.25.40.10">
    <property type="entry name" value="Tetratricopeptide repeat domain"/>
    <property type="match status" value="2"/>
</dbReference>
<dbReference type="SUPFAM" id="SSF46894">
    <property type="entry name" value="C-terminal effector domain of the bipartite response regulators"/>
    <property type="match status" value="1"/>
</dbReference>
<dbReference type="InterPro" id="IPR051677">
    <property type="entry name" value="AfsR-DnrI-RedD_regulator"/>
</dbReference>
<dbReference type="CDD" id="cd00383">
    <property type="entry name" value="trans_reg_C"/>
    <property type="match status" value="1"/>
</dbReference>
<name>A0ABY3XYJ6_9ACTN</name>
<dbReference type="SUPFAM" id="SSF52540">
    <property type="entry name" value="P-loop containing nucleoside triphosphate hydrolases"/>
    <property type="match status" value="1"/>
</dbReference>
<dbReference type="InterPro" id="IPR001867">
    <property type="entry name" value="OmpR/PhoB-type_DNA-bd"/>
</dbReference>
<feature type="DNA-binding region" description="OmpR/PhoB-type" evidence="7">
    <location>
        <begin position="1"/>
        <end position="89"/>
    </location>
</feature>
<dbReference type="Pfam" id="PF13424">
    <property type="entry name" value="TPR_12"/>
    <property type="match status" value="2"/>
</dbReference>
<reference evidence="10 11" key="1">
    <citation type="journal article" date="2023" name="Microbiol. Spectr.">
        <title>Synergy between Genome Mining, Metabolomics, and Bioinformatics Uncovers Antibacterial Chlorinated Carbazole Alkaloids and Their Biosynthetic Gene Cluster from Streptomyces tubbatahanensis sp. nov., a Novel Actinomycete Isolated from Sulu Sea, Philippines.</title>
        <authorList>
            <person name="Tenebro C.P."/>
            <person name="Trono D.J.V.L."/>
            <person name="Balida L.A.P."/>
            <person name="Bayog L.K.A."/>
            <person name="Bruna J.R."/>
            <person name="Sabido E.M."/>
            <person name="Caspe D.P.C."/>
            <person name="de Los Santos E.L.C."/>
            <person name="Saludes J.P."/>
            <person name="Dalisay D.S."/>
        </authorList>
    </citation>
    <scope>NUCLEOTIDE SEQUENCE [LARGE SCALE GENOMIC DNA]</scope>
    <source>
        <strain evidence="10 11">DSD3025</strain>
    </source>
</reference>
<comment type="similarity">
    <text evidence="1">Belongs to the AfsR/DnrI/RedD regulatory family.</text>
</comment>
<dbReference type="Pfam" id="PF03704">
    <property type="entry name" value="BTAD"/>
    <property type="match status" value="1"/>
</dbReference>
<sequence length="947" mass="102353">MRAWCGEKELALGSPQQRAVLTALLLRRGRPASIDELIDALWGEEPPAGAVTVLRTYVSRLRKVLEPGREAGQAPRLIVSSADGYLVRLPQDCLDLDLFERRVAEAKKLRTAGSLSAADELLHAALELWDGKPLAGLPGPLAVAERYRLEEQWLSASETHLDIGLALGRHEEVAAALTTLTAGNPLRERLHELLMLALYRAGRQAEALAAFRDVRSMLASELGVEPGAALMDLHTRMLSGDPSLRAPAPPQAPAPDPAAAADPPPVPAAARPAQLPADLPVFTGREHELAQTHALLPAGGEHPNAVVISAIGGMAGVGKTTLAVHWAHEIAHRFPDGQLYVNLRGFDPTGTAMPPDEATHTFLDALGVPPGQMPGRPEARTALYRSLLADRRVLLLLDNARDTEQVRPLLPAGPGCLAIVTSRNQLTGLIANDGARPLTLSPLPPADARDFLARRIGAARLAAEPEAADEIISSCARLPLALAIVAARAATHPSFPLYAVAEELRDSHGSLDAFAGGDISTDVRAVFSWSYQALSAPAARLFELLAAAPGPDISAPAAAALAGLSRRETRGLLAELTHAHLLTEHFPGRYAFHDLLRVYAAEQAGSEETAPDREQAVERVLTWYLHTADAASRFLTPHRPPVPLVPLLSDNEPLKFTTYDQALNWCSAERANLVAAIAHAAGARTDVAWRLTAALWGFFYLRSHTSDWLTTNRLSLAAARRAGDRRGEAESLTGVANALAIGSNLDEAIDYYHRALPRWRELGDELGASRIIGNLGDVCLRAGRYEEALEHLQQALEIDRAVGHGWGEGICLNNLGEAHLRLGRLDEARTYLEAALVVQRATDNTWVEGISLDFLGTVHHQLHHHDEAISHYCQALTKHQAVGNRWGEAQTIDHLGDVHLAGDNPDAARTHWSRALKLLEEFNHPDAEDIREKLGKLEDPPRHAPRA</sequence>
<dbReference type="InterPro" id="IPR016032">
    <property type="entry name" value="Sig_transdc_resp-reg_C-effctor"/>
</dbReference>
<keyword evidence="5" id="KW-0804">Transcription</keyword>
<dbReference type="SUPFAM" id="SSF48452">
    <property type="entry name" value="TPR-like"/>
    <property type="match status" value="2"/>
</dbReference>
<feature type="domain" description="OmpR/PhoB-type" evidence="9">
    <location>
        <begin position="1"/>
        <end position="89"/>
    </location>
</feature>
<dbReference type="InterPro" id="IPR036388">
    <property type="entry name" value="WH-like_DNA-bd_sf"/>
</dbReference>
<dbReference type="PROSITE" id="PS51755">
    <property type="entry name" value="OMPR_PHOB"/>
    <property type="match status" value="1"/>
</dbReference>
<keyword evidence="2" id="KW-0902">Two-component regulatory system</keyword>
<dbReference type="InterPro" id="IPR005158">
    <property type="entry name" value="BTAD"/>
</dbReference>
<evidence type="ECO:0000256" key="7">
    <source>
        <dbReference type="PROSITE-ProRule" id="PRU01091"/>
    </source>
</evidence>
<keyword evidence="3" id="KW-0805">Transcription regulation</keyword>
<dbReference type="RefSeq" id="WP_242755170.1">
    <property type="nucleotide sequence ID" value="NZ_CP093846.1"/>
</dbReference>
<dbReference type="Pfam" id="PF00486">
    <property type="entry name" value="Trans_reg_C"/>
    <property type="match status" value="1"/>
</dbReference>
<evidence type="ECO:0000256" key="1">
    <source>
        <dbReference type="ARBA" id="ARBA00005820"/>
    </source>
</evidence>
<feature type="repeat" description="TPR" evidence="6">
    <location>
        <begin position="769"/>
        <end position="802"/>
    </location>
</feature>
<feature type="compositionally biased region" description="Pro residues" evidence="8">
    <location>
        <begin position="247"/>
        <end position="267"/>
    </location>
</feature>
<evidence type="ECO:0000259" key="9">
    <source>
        <dbReference type="PROSITE" id="PS51755"/>
    </source>
</evidence>
<feature type="region of interest" description="Disordered" evidence="8">
    <location>
        <begin position="240"/>
        <end position="271"/>
    </location>
</feature>
<dbReference type="SMART" id="SM00862">
    <property type="entry name" value="Trans_reg_C"/>
    <property type="match status" value="1"/>
</dbReference>
<evidence type="ECO:0000256" key="2">
    <source>
        <dbReference type="ARBA" id="ARBA00023012"/>
    </source>
</evidence>
<accession>A0ABY3XYJ6</accession>
<dbReference type="Proteomes" id="UP001202244">
    <property type="component" value="Chromosome"/>
</dbReference>
<dbReference type="SMART" id="SM00028">
    <property type="entry name" value="TPR"/>
    <property type="match status" value="5"/>
</dbReference>
<keyword evidence="11" id="KW-1185">Reference proteome</keyword>
<evidence type="ECO:0000313" key="10">
    <source>
        <dbReference type="EMBL" id="UNS99455.1"/>
    </source>
</evidence>
<evidence type="ECO:0000313" key="11">
    <source>
        <dbReference type="Proteomes" id="UP001202244"/>
    </source>
</evidence>
<organism evidence="10 11">
    <name type="scientific">Streptomyces tubbatahanensis</name>
    <dbReference type="NCBI Taxonomy" id="2923272"/>
    <lineage>
        <taxon>Bacteria</taxon>
        <taxon>Bacillati</taxon>
        <taxon>Actinomycetota</taxon>
        <taxon>Actinomycetes</taxon>
        <taxon>Kitasatosporales</taxon>
        <taxon>Streptomycetaceae</taxon>
        <taxon>Streptomyces</taxon>
    </lineage>
</organism>
<dbReference type="Gene3D" id="3.40.50.300">
    <property type="entry name" value="P-loop containing nucleotide triphosphate hydrolases"/>
    <property type="match status" value="1"/>
</dbReference>
<evidence type="ECO:0000256" key="5">
    <source>
        <dbReference type="ARBA" id="ARBA00023163"/>
    </source>
</evidence>
<dbReference type="PROSITE" id="PS50293">
    <property type="entry name" value="TPR_REGION"/>
    <property type="match status" value="1"/>
</dbReference>
<evidence type="ECO:0000256" key="3">
    <source>
        <dbReference type="ARBA" id="ARBA00023015"/>
    </source>
</evidence>
<dbReference type="PRINTS" id="PR00364">
    <property type="entry name" value="DISEASERSIST"/>
</dbReference>
<protein>
    <submittedName>
        <fullName evidence="10">Tetratricopeptide repeat protein</fullName>
    </submittedName>
</protein>
<keyword evidence="4 7" id="KW-0238">DNA-binding</keyword>
<dbReference type="EMBL" id="CP093846">
    <property type="protein sequence ID" value="UNS99455.1"/>
    <property type="molecule type" value="Genomic_DNA"/>
</dbReference>
<keyword evidence="6" id="KW-0802">TPR repeat</keyword>
<evidence type="ECO:0000256" key="8">
    <source>
        <dbReference type="SAM" id="MobiDB-lite"/>
    </source>
</evidence>
<proteinExistence type="inferred from homology"/>
<dbReference type="SMART" id="SM01043">
    <property type="entry name" value="BTAD"/>
    <property type="match status" value="1"/>
</dbReference>
<dbReference type="CDD" id="cd15831">
    <property type="entry name" value="BTAD"/>
    <property type="match status" value="1"/>
</dbReference>
<gene>
    <name evidence="10" type="ORF">MMF93_25610</name>
</gene>
<dbReference type="Gene3D" id="1.10.10.10">
    <property type="entry name" value="Winged helix-like DNA-binding domain superfamily/Winged helix DNA-binding domain"/>
    <property type="match status" value="1"/>
</dbReference>
<dbReference type="InterPro" id="IPR011990">
    <property type="entry name" value="TPR-like_helical_dom_sf"/>
</dbReference>